<dbReference type="Pfam" id="PF20101">
    <property type="entry name" value="DUF6491"/>
    <property type="match status" value="1"/>
</dbReference>
<reference evidence="2 3" key="1">
    <citation type="submission" date="2021-03" db="EMBL/GenBank/DDBJ databases">
        <title>Complete Genome Sequences of Two Lysobacter Strains Isolated from Sea Water (Lysobacter caseinilyticus) and Soil (Lysobacter helvus) in South Korea.</title>
        <authorList>
            <person name="Watanabe Y."/>
            <person name="Arakawa K."/>
        </authorList>
    </citation>
    <scope>NUCLEOTIDE SEQUENCE [LARGE SCALE GENOMIC DNA]</scope>
    <source>
        <strain evidence="2 3">D10</strain>
    </source>
</reference>
<keyword evidence="3" id="KW-1185">Reference proteome</keyword>
<feature type="chain" id="PRO_5046413636" description="Lipoprotein" evidence="1">
    <location>
        <begin position="29"/>
        <end position="132"/>
    </location>
</feature>
<name>A0ABM7QEU8_9GAMM</name>
<evidence type="ECO:0008006" key="4">
    <source>
        <dbReference type="Google" id="ProtNLM"/>
    </source>
</evidence>
<keyword evidence="1" id="KW-0732">Signal</keyword>
<sequence length="132" mass="14400">MKGIHWTLAAGIAAAALLAGCASSQTKAEKLAMYQAHASAPVKQVPFFSPQGWEEIDRDHVLVTMRPTEVYLMRLNGPCLDYDNGAAAMLISNTAGVIQPKFDRVSFPNSSMSCRIEEIRQVDMTAVRDTKA</sequence>
<gene>
    <name evidence="2" type="ORF">LYSHEL_20440</name>
</gene>
<dbReference type="EMBL" id="AP024546">
    <property type="protein sequence ID" value="BCT96173.1"/>
    <property type="molecule type" value="Genomic_DNA"/>
</dbReference>
<dbReference type="Proteomes" id="UP000680514">
    <property type="component" value="Chromosome"/>
</dbReference>
<evidence type="ECO:0000313" key="2">
    <source>
        <dbReference type="EMBL" id="BCT96173.1"/>
    </source>
</evidence>
<accession>A0ABM7QEU8</accession>
<protein>
    <recommendedName>
        <fullName evidence="4">Lipoprotein</fullName>
    </recommendedName>
</protein>
<feature type="signal peptide" evidence="1">
    <location>
        <begin position="1"/>
        <end position="28"/>
    </location>
</feature>
<dbReference type="InterPro" id="IPR045500">
    <property type="entry name" value="DUF6491"/>
</dbReference>
<dbReference type="RefSeq" id="WP_213433969.1">
    <property type="nucleotide sequence ID" value="NZ_AP024546.1"/>
</dbReference>
<dbReference type="PROSITE" id="PS51257">
    <property type="entry name" value="PROKAR_LIPOPROTEIN"/>
    <property type="match status" value="1"/>
</dbReference>
<organism evidence="2 3">
    <name type="scientific">Lysobacter helvus</name>
    <dbReference type="NCBI Taxonomy" id="2675059"/>
    <lineage>
        <taxon>Bacteria</taxon>
        <taxon>Pseudomonadati</taxon>
        <taxon>Pseudomonadota</taxon>
        <taxon>Gammaproteobacteria</taxon>
        <taxon>Lysobacterales</taxon>
        <taxon>Lysobacteraceae</taxon>
        <taxon>Lysobacter</taxon>
    </lineage>
</organism>
<proteinExistence type="predicted"/>
<evidence type="ECO:0000256" key="1">
    <source>
        <dbReference type="SAM" id="SignalP"/>
    </source>
</evidence>
<evidence type="ECO:0000313" key="3">
    <source>
        <dbReference type="Proteomes" id="UP000680514"/>
    </source>
</evidence>